<protein>
    <submittedName>
        <fullName evidence="3">Translin</fullName>
    </submittedName>
</protein>
<keyword evidence="2" id="KW-0238">DNA-binding</keyword>
<dbReference type="OrthoDB" id="829at2759"/>
<name>A0A1M2W5X6_TRAPU</name>
<evidence type="ECO:0000313" key="4">
    <source>
        <dbReference type="Proteomes" id="UP000184267"/>
    </source>
</evidence>
<dbReference type="PANTHER" id="PTHR10741">
    <property type="entry name" value="TRANSLIN AND TRANSLIN ASSOCIATED PROTEIN X"/>
    <property type="match status" value="1"/>
</dbReference>
<keyword evidence="1" id="KW-0694">RNA-binding</keyword>
<dbReference type="CDD" id="cd14819">
    <property type="entry name" value="Translin"/>
    <property type="match status" value="1"/>
</dbReference>
<organism evidence="3 4">
    <name type="scientific">Trametes pubescens</name>
    <name type="common">White-rot fungus</name>
    <dbReference type="NCBI Taxonomy" id="154538"/>
    <lineage>
        <taxon>Eukaryota</taxon>
        <taxon>Fungi</taxon>
        <taxon>Dikarya</taxon>
        <taxon>Basidiomycota</taxon>
        <taxon>Agaricomycotina</taxon>
        <taxon>Agaricomycetes</taxon>
        <taxon>Polyporales</taxon>
        <taxon>Polyporaceae</taxon>
        <taxon>Trametes</taxon>
    </lineage>
</organism>
<gene>
    <name evidence="3" type="ORF">TRAPUB_8196</name>
</gene>
<evidence type="ECO:0000256" key="2">
    <source>
        <dbReference type="ARBA" id="ARBA00023125"/>
    </source>
</evidence>
<dbReference type="SUPFAM" id="SSF74784">
    <property type="entry name" value="Translin"/>
    <property type="match status" value="1"/>
</dbReference>
<dbReference type="GO" id="GO:0003723">
    <property type="term" value="F:RNA binding"/>
    <property type="evidence" value="ECO:0007669"/>
    <property type="project" value="UniProtKB-KW"/>
</dbReference>
<accession>A0A1M2W5X6</accession>
<dbReference type="AlphaFoldDB" id="A0A1M2W5X6"/>
<dbReference type="Pfam" id="PF01997">
    <property type="entry name" value="Translin"/>
    <property type="match status" value="1"/>
</dbReference>
<comment type="caution">
    <text evidence="3">The sequence shown here is derived from an EMBL/GenBank/DDBJ whole genome shotgun (WGS) entry which is preliminary data.</text>
</comment>
<keyword evidence="4" id="KW-1185">Reference proteome</keyword>
<dbReference type="InterPro" id="IPR033956">
    <property type="entry name" value="Translin"/>
</dbReference>
<reference evidence="3 4" key="1">
    <citation type="submission" date="2016-10" db="EMBL/GenBank/DDBJ databases">
        <title>Genome sequence of the basidiomycete white-rot fungus Trametes pubescens.</title>
        <authorList>
            <person name="Makela M.R."/>
            <person name="Granchi Z."/>
            <person name="Peng M."/>
            <person name="De Vries R.P."/>
            <person name="Grigoriev I."/>
            <person name="Riley R."/>
            <person name="Hilden K."/>
        </authorList>
    </citation>
    <scope>NUCLEOTIDE SEQUENCE [LARGE SCALE GENOMIC DNA]</scope>
    <source>
        <strain evidence="3 4">FBCC735</strain>
    </source>
</reference>
<dbReference type="Gene3D" id="1.20.58.190">
    <property type="entry name" value="Translin, domain 1"/>
    <property type="match status" value="1"/>
</dbReference>
<dbReference type="GO" id="GO:0043565">
    <property type="term" value="F:sequence-specific DNA binding"/>
    <property type="evidence" value="ECO:0007669"/>
    <property type="project" value="InterPro"/>
</dbReference>
<dbReference type="InterPro" id="IPR002848">
    <property type="entry name" value="Translin_fam"/>
</dbReference>
<dbReference type="GO" id="GO:0003697">
    <property type="term" value="F:single-stranded DNA binding"/>
    <property type="evidence" value="ECO:0007669"/>
    <property type="project" value="InterPro"/>
</dbReference>
<dbReference type="GO" id="GO:0016070">
    <property type="term" value="P:RNA metabolic process"/>
    <property type="evidence" value="ECO:0007669"/>
    <property type="project" value="InterPro"/>
</dbReference>
<evidence type="ECO:0000256" key="1">
    <source>
        <dbReference type="ARBA" id="ARBA00022884"/>
    </source>
</evidence>
<dbReference type="Gene3D" id="1.20.5.420">
    <property type="entry name" value="Immunoglobulin FC, subunit C"/>
    <property type="match status" value="1"/>
</dbReference>
<dbReference type="EMBL" id="MNAD01000187">
    <property type="protein sequence ID" value="OJT15274.1"/>
    <property type="molecule type" value="Genomic_DNA"/>
</dbReference>
<dbReference type="STRING" id="154538.A0A1M2W5X6"/>
<dbReference type="InterPro" id="IPR036081">
    <property type="entry name" value="Translin_sf"/>
</dbReference>
<sequence>MDSDNLEKINIILDADVEIREVSGIATETEFLPIPDGQKIKEQVTEFDKKTRTLSGILNRIHSTRSEKMSALLDTARPILESCRETTAALADIVPPHQFWKWKDMWSNSLRTAVFAATLAEYLQDGALLSLQQVAETLGIKPEWQDRLALPVEDYLHGVINLVNELSRLAVNAVTLGDFDQPIKISLFVKDVFAGFSMVVHLAVWDTVLLTWIPAESQERPPSASI</sequence>
<evidence type="ECO:0000313" key="3">
    <source>
        <dbReference type="EMBL" id="OJT15274.1"/>
    </source>
</evidence>
<proteinExistence type="predicted"/>
<dbReference type="Proteomes" id="UP000184267">
    <property type="component" value="Unassembled WGS sequence"/>
</dbReference>
<dbReference type="InterPro" id="IPR016068">
    <property type="entry name" value="Translin_N"/>
</dbReference>